<accession>A0AB39C590</accession>
<feature type="region of interest" description="Disordered" evidence="1">
    <location>
        <begin position="28"/>
        <end position="67"/>
    </location>
</feature>
<evidence type="ECO:0000313" key="2">
    <source>
        <dbReference type="EMBL" id="XDJ01592.1"/>
    </source>
</evidence>
<organism evidence="2">
    <name type="scientific">Salmonella phage vB_SE130_2P</name>
    <dbReference type="NCBI Taxonomy" id="3236707"/>
    <lineage>
        <taxon>Viruses</taxon>
    </lineage>
</organism>
<proteinExistence type="predicted"/>
<dbReference type="Pfam" id="PF10930">
    <property type="entry name" value="DUF2737"/>
    <property type="match status" value="1"/>
</dbReference>
<protein>
    <submittedName>
        <fullName evidence="2">Uncharacterized protein</fullName>
    </submittedName>
</protein>
<dbReference type="EMBL" id="PP935706">
    <property type="protein sequence ID" value="XDJ01592.1"/>
    <property type="molecule type" value="Genomic_DNA"/>
</dbReference>
<dbReference type="InterPro" id="IPR020295">
    <property type="entry name" value="DUF2737"/>
</dbReference>
<evidence type="ECO:0000256" key="1">
    <source>
        <dbReference type="SAM" id="MobiDB-lite"/>
    </source>
</evidence>
<name>A0AB39C590_9VIRU</name>
<sequence>MSDNGQVTVTFKVGGKVENTPFPTREELLKRNSFPGPDPSISIECGESVSPLPKVGDITPEFRGKKK</sequence>
<reference evidence="2" key="1">
    <citation type="submission" date="2024-06" db="EMBL/GenBank/DDBJ databases">
        <authorList>
            <person name="Mutai I.J."/>
            <person name="Gurusinghe A."/>
            <person name="Wang B."/>
            <person name="Clark M."/>
            <person name="Bhandare S.G."/>
        </authorList>
    </citation>
    <scope>NUCLEOTIDE SEQUENCE</scope>
</reference>